<dbReference type="PANTHER" id="PTHR11036:SF135">
    <property type="entry name" value="SEMAPHORIN 4D ISOFORM X1-RELATED"/>
    <property type="match status" value="1"/>
</dbReference>
<comment type="subcellular location">
    <subcellularLocation>
        <location evidence="1">Membrane</location>
    </subcellularLocation>
</comment>
<dbReference type="AlphaFoldDB" id="A0A315VQE8"/>
<dbReference type="SUPFAM" id="SSF101912">
    <property type="entry name" value="Sema domain"/>
    <property type="match status" value="1"/>
</dbReference>
<organism evidence="12 13">
    <name type="scientific">Gambusia affinis</name>
    <name type="common">Western mosquitofish</name>
    <name type="synonym">Heterandria affinis</name>
    <dbReference type="NCBI Taxonomy" id="33528"/>
    <lineage>
        <taxon>Eukaryota</taxon>
        <taxon>Metazoa</taxon>
        <taxon>Chordata</taxon>
        <taxon>Craniata</taxon>
        <taxon>Vertebrata</taxon>
        <taxon>Euteleostomi</taxon>
        <taxon>Actinopterygii</taxon>
        <taxon>Neopterygii</taxon>
        <taxon>Teleostei</taxon>
        <taxon>Neoteleostei</taxon>
        <taxon>Acanthomorphata</taxon>
        <taxon>Ovalentaria</taxon>
        <taxon>Atherinomorphae</taxon>
        <taxon>Cyprinodontiformes</taxon>
        <taxon>Poeciliidae</taxon>
        <taxon>Poeciliinae</taxon>
        <taxon>Gambusia</taxon>
    </lineage>
</organism>
<keyword evidence="5" id="KW-0325">Glycoprotein</keyword>
<dbReference type="GO" id="GO:0001755">
    <property type="term" value="P:neural crest cell migration"/>
    <property type="evidence" value="ECO:0007669"/>
    <property type="project" value="TreeGrafter"/>
</dbReference>
<dbReference type="GO" id="GO:0000122">
    <property type="term" value="P:negative regulation of transcription by RNA polymerase II"/>
    <property type="evidence" value="ECO:0007669"/>
    <property type="project" value="TreeGrafter"/>
</dbReference>
<sequence>MHPLLSLSVFGLLLPTALMHVVDSPLDCIPRRSVPSNSNNALLFWEEGVFNYSAMLLREDLDLLVVGAREAVFALDLRNISKKITSVEWKASPKQVGDCRRKGKDAETECKNYIRILHEMMDGKMYVCGTNAFDPACKKMSYVDGNLTLMEPEDDGKGKCPFDPFQRHASIMIKNDLYSATSMNFLGSEPVLMLSPHVNPQSGPIRTEIKSSWLYDPNFVSMASMPDSEKGNNDDKVYLFFSETAVEFDYYSKLGVSRVARVCKGDEGGQRTLQKKWTSFLKASLDCPVPGSQLPYIIQDSYRWCDPSLHWKECVFYATFTSQSHTSEISAVCAYHMSDISKQFSEGKYKTPAPVETSYIKWVTFSGEVPQPRPGACINREATNSEIKTTLDLPDKTLQFIRDKPLMDQAIEPIGGRPLLTHKGAAFTQIIVKQVQALDGEKYKVMFIGTDQGKLLKALHNDFIIEEVQLFSPPQKIKNLKFSNKMGQIYVGSDISVVQIPPANCERSSTCFDCVLSRDPYCGWDKVERKCVSISSSQSVLIQDMKGNASHCPDAGPVVEPLTRNIRPGRILKLRCPSPSNLAKLIWKRNGIPLPHSPEDGLLILDNSDDNNNNNNNSGSYSCLSVEKSKAGEYETVVVNYEVGISLENTAVTQAQCSGQSHSGLIVAVVVLVVCLVLLLTWRVVKRHINLPCDRTKEKGEEPQQTRDLESSDASEPLAAEKPNNHTNTGDGPSIPLEVEPQLEDPIGELTAEPVTVRVLPLPVHNLKRDVLVRRPGVEPQNPKVLVVRTRLEEVLRRGALVDQVGVEDVELVSLDDLGRRVVEVVPVWTLLKKRGLRGRYLSAHRYIFPETGISTLNWASSLPMPSLARRTKASSALSLASPEIPEDETLIIWTQDCDMSTHEGLFTCDLKLSAGQLEPVCIFLWGDGVSVQWQLRQSEQSGTVATRVVLRLALLDEVLLRQHSLHCLFLPLLVLPFSLLSSLLILAASCRGGRAWPLFILLRFSVLISSG</sequence>
<evidence type="ECO:0000256" key="6">
    <source>
        <dbReference type="PROSITE-ProRule" id="PRU00352"/>
    </source>
</evidence>
<dbReference type="STRING" id="33528.ENSGAFP00000012266"/>
<dbReference type="InterPro" id="IPR007110">
    <property type="entry name" value="Ig-like_dom"/>
</dbReference>
<evidence type="ECO:0000256" key="1">
    <source>
        <dbReference type="ARBA" id="ARBA00004370"/>
    </source>
</evidence>
<evidence type="ECO:0000256" key="3">
    <source>
        <dbReference type="ARBA" id="ARBA00023136"/>
    </source>
</evidence>
<dbReference type="GO" id="GO:0043931">
    <property type="term" value="P:ossification involved in bone maturation"/>
    <property type="evidence" value="ECO:0007669"/>
    <property type="project" value="TreeGrafter"/>
</dbReference>
<dbReference type="GO" id="GO:0030215">
    <property type="term" value="F:semaphorin receptor binding"/>
    <property type="evidence" value="ECO:0007669"/>
    <property type="project" value="InterPro"/>
</dbReference>
<dbReference type="Pfam" id="PF01403">
    <property type="entry name" value="Sema"/>
    <property type="match status" value="1"/>
</dbReference>
<dbReference type="Gene3D" id="2.130.10.10">
    <property type="entry name" value="YVTN repeat-like/Quinoprotein amine dehydrogenase"/>
    <property type="match status" value="1"/>
</dbReference>
<dbReference type="InterPro" id="IPR001627">
    <property type="entry name" value="Semap_dom"/>
</dbReference>
<dbReference type="SUPFAM" id="SSF103575">
    <property type="entry name" value="Plexin repeat"/>
    <property type="match status" value="1"/>
</dbReference>
<keyword evidence="9" id="KW-0732">Signal</keyword>
<dbReference type="FunFam" id="2.130.10.10:FF:001703">
    <property type="entry name" value="Semaphorin 4e"/>
    <property type="match status" value="1"/>
</dbReference>
<evidence type="ECO:0000313" key="13">
    <source>
        <dbReference type="Proteomes" id="UP000250572"/>
    </source>
</evidence>
<dbReference type="GO" id="GO:0071526">
    <property type="term" value="P:semaphorin-plexin signaling pathway"/>
    <property type="evidence" value="ECO:0007669"/>
    <property type="project" value="TreeGrafter"/>
</dbReference>
<feature type="compositionally biased region" description="Basic and acidic residues" evidence="7">
    <location>
        <begin position="696"/>
        <end position="710"/>
    </location>
</feature>
<evidence type="ECO:0000256" key="4">
    <source>
        <dbReference type="ARBA" id="ARBA00023157"/>
    </source>
</evidence>
<proteinExistence type="inferred from homology"/>
<dbReference type="SUPFAM" id="SSF48726">
    <property type="entry name" value="Immunoglobulin"/>
    <property type="match status" value="1"/>
</dbReference>
<dbReference type="Proteomes" id="UP000250572">
    <property type="component" value="Unassembled WGS sequence"/>
</dbReference>
<keyword evidence="3 8" id="KW-0472">Membrane</keyword>
<dbReference type="GO" id="GO:0045499">
    <property type="term" value="F:chemorepellent activity"/>
    <property type="evidence" value="ECO:0007669"/>
    <property type="project" value="TreeGrafter"/>
</dbReference>
<feature type="transmembrane region" description="Helical" evidence="8">
    <location>
        <begin position="969"/>
        <end position="989"/>
    </location>
</feature>
<feature type="transmembrane region" description="Helical" evidence="8">
    <location>
        <begin position="664"/>
        <end position="685"/>
    </location>
</feature>
<dbReference type="Gene3D" id="3.30.1680.10">
    <property type="entry name" value="ligand-binding face of the semaphorins, domain 2"/>
    <property type="match status" value="1"/>
</dbReference>
<dbReference type="SMART" id="SM00630">
    <property type="entry name" value="Sema"/>
    <property type="match status" value="1"/>
</dbReference>
<comment type="similarity">
    <text evidence="2">Belongs to the semaphorin family.</text>
</comment>
<dbReference type="GO" id="GO:0007411">
    <property type="term" value="P:axon guidance"/>
    <property type="evidence" value="ECO:0007669"/>
    <property type="project" value="TreeGrafter"/>
</dbReference>
<dbReference type="InterPro" id="IPR016201">
    <property type="entry name" value="PSI"/>
</dbReference>
<dbReference type="Pfam" id="PF01437">
    <property type="entry name" value="PSI"/>
    <property type="match status" value="1"/>
</dbReference>
<dbReference type="InterPro" id="IPR027231">
    <property type="entry name" value="Semaphorin"/>
</dbReference>
<evidence type="ECO:0000313" key="12">
    <source>
        <dbReference type="EMBL" id="PWA25467.1"/>
    </source>
</evidence>
<protein>
    <recommendedName>
        <fullName evidence="14">Sema domain-containing protein</fullName>
    </recommendedName>
</protein>
<evidence type="ECO:0000259" key="11">
    <source>
        <dbReference type="PROSITE" id="PS51004"/>
    </source>
</evidence>
<accession>A0A315VQE8</accession>
<evidence type="ECO:0008006" key="14">
    <source>
        <dbReference type="Google" id="ProtNLM"/>
    </source>
</evidence>
<evidence type="ECO:0000256" key="5">
    <source>
        <dbReference type="ARBA" id="ARBA00023180"/>
    </source>
</evidence>
<dbReference type="GO" id="GO:0005615">
    <property type="term" value="C:extracellular space"/>
    <property type="evidence" value="ECO:0007669"/>
    <property type="project" value="TreeGrafter"/>
</dbReference>
<dbReference type="PROSITE" id="PS51004">
    <property type="entry name" value="SEMA"/>
    <property type="match status" value="1"/>
</dbReference>
<dbReference type="GO" id="GO:0005886">
    <property type="term" value="C:plasma membrane"/>
    <property type="evidence" value="ECO:0007669"/>
    <property type="project" value="TreeGrafter"/>
</dbReference>
<feature type="chain" id="PRO_5016365923" description="Sema domain-containing protein" evidence="9">
    <location>
        <begin position="20"/>
        <end position="1012"/>
    </location>
</feature>
<evidence type="ECO:0000256" key="9">
    <source>
        <dbReference type="SAM" id="SignalP"/>
    </source>
</evidence>
<evidence type="ECO:0000256" key="8">
    <source>
        <dbReference type="SAM" id="Phobius"/>
    </source>
</evidence>
<keyword evidence="8" id="KW-1133">Transmembrane helix</keyword>
<dbReference type="InterPro" id="IPR036352">
    <property type="entry name" value="Semap_dom_sf"/>
</dbReference>
<dbReference type="PANTHER" id="PTHR11036">
    <property type="entry name" value="SEMAPHORIN"/>
    <property type="match status" value="1"/>
</dbReference>
<reference evidence="12 13" key="1">
    <citation type="journal article" date="2018" name="G3 (Bethesda)">
        <title>A High-Quality Reference Genome for the Invasive Mosquitofish Gambusia affinis Using a Chicago Library.</title>
        <authorList>
            <person name="Hoffberg S.L."/>
            <person name="Troendle N.J."/>
            <person name="Glenn T.C."/>
            <person name="Mahmud O."/>
            <person name="Louha S."/>
            <person name="Chalopin D."/>
            <person name="Bennetzen J.L."/>
            <person name="Mauricio R."/>
        </authorList>
    </citation>
    <scope>NUCLEOTIDE SEQUENCE [LARGE SCALE GENOMIC DNA]</scope>
    <source>
        <strain evidence="12">NE01/NJP1002.9</strain>
        <tissue evidence="12">Muscle</tissue>
    </source>
</reference>
<gene>
    <name evidence="12" type="ORF">CCH79_00005186</name>
</gene>
<dbReference type="PROSITE" id="PS50835">
    <property type="entry name" value="IG_LIKE"/>
    <property type="match status" value="1"/>
</dbReference>
<keyword evidence="13" id="KW-1185">Reference proteome</keyword>
<dbReference type="InterPro" id="IPR015943">
    <property type="entry name" value="WD40/YVTN_repeat-like_dom_sf"/>
</dbReference>
<feature type="region of interest" description="Disordered" evidence="7">
    <location>
        <begin position="696"/>
        <end position="739"/>
    </location>
</feature>
<evidence type="ECO:0000259" key="10">
    <source>
        <dbReference type="PROSITE" id="PS50835"/>
    </source>
</evidence>
<dbReference type="GO" id="GO:0030335">
    <property type="term" value="P:positive regulation of cell migration"/>
    <property type="evidence" value="ECO:0007669"/>
    <property type="project" value="TreeGrafter"/>
</dbReference>
<dbReference type="SMART" id="SM00423">
    <property type="entry name" value="PSI"/>
    <property type="match status" value="1"/>
</dbReference>
<keyword evidence="4" id="KW-1015">Disulfide bond</keyword>
<feature type="domain" description="Ig-like" evidence="10">
    <location>
        <begin position="557"/>
        <end position="640"/>
    </location>
</feature>
<feature type="domain" description="Sema" evidence="11">
    <location>
        <begin position="26"/>
        <end position="502"/>
    </location>
</feature>
<evidence type="ECO:0000256" key="2">
    <source>
        <dbReference type="ARBA" id="ARBA00009492"/>
    </source>
</evidence>
<keyword evidence="8" id="KW-0812">Transmembrane</keyword>
<comment type="caution">
    <text evidence="6">Lacks conserved residue(s) required for the propagation of feature annotation.</text>
</comment>
<dbReference type="InterPro" id="IPR002165">
    <property type="entry name" value="Plexin_repeat"/>
</dbReference>
<comment type="caution">
    <text evidence="12">The sequence shown here is derived from an EMBL/GenBank/DDBJ whole genome shotgun (WGS) entry which is preliminary data.</text>
</comment>
<name>A0A315VQE8_GAMAF</name>
<dbReference type="EMBL" id="NHOQ01001318">
    <property type="protein sequence ID" value="PWA25467.1"/>
    <property type="molecule type" value="Genomic_DNA"/>
</dbReference>
<dbReference type="InterPro" id="IPR036179">
    <property type="entry name" value="Ig-like_dom_sf"/>
</dbReference>
<feature type="signal peptide" evidence="9">
    <location>
        <begin position="1"/>
        <end position="19"/>
    </location>
</feature>
<evidence type="ECO:0000256" key="7">
    <source>
        <dbReference type="SAM" id="MobiDB-lite"/>
    </source>
</evidence>